<accession>A0A4R7IYW2</accession>
<dbReference type="RefSeq" id="WP_133755819.1">
    <property type="nucleotide sequence ID" value="NZ_CP171129.1"/>
</dbReference>
<comment type="caution">
    <text evidence="2">The sequence shown here is derived from an EMBL/GenBank/DDBJ whole genome shotgun (WGS) entry which is preliminary data.</text>
</comment>
<dbReference type="Proteomes" id="UP000295371">
    <property type="component" value="Unassembled WGS sequence"/>
</dbReference>
<gene>
    <name evidence="2" type="ORF">CLV29_2916</name>
</gene>
<feature type="domain" description="Methyltransferase type 11" evidence="1">
    <location>
        <begin position="26"/>
        <end position="113"/>
    </location>
</feature>
<dbReference type="EMBL" id="SOAW01000003">
    <property type="protein sequence ID" value="TDT29894.1"/>
    <property type="molecule type" value="Genomic_DNA"/>
</dbReference>
<evidence type="ECO:0000259" key="1">
    <source>
        <dbReference type="Pfam" id="PF08241"/>
    </source>
</evidence>
<protein>
    <submittedName>
        <fullName evidence="2">Methyltransferase family protein</fullName>
    </submittedName>
</protein>
<sequence length="249" mass="27024">MSIRRTPFPEDSVGWALPDARSTVLGIGRLGGFAELASRAGHRVVCAEARKAAAERMAGRVSAGAVCSEPTALPFASHSFDRVVIGEGLTESAKLHRSLPEIARVLRARGRVVLVLNSRDDTVPWVKRLGALVQQLDPSAMRGAYGTETAAVIEECEHFGTVATRTWRNWVPITRRGLIDMVSARPAVNRCEETQRATVLKDIGALYDASCRAPDSLMLPFQTTIWSAAADHSQLGLTAPTESLRIKIR</sequence>
<dbReference type="SUPFAM" id="SSF53335">
    <property type="entry name" value="S-adenosyl-L-methionine-dependent methyltransferases"/>
    <property type="match status" value="1"/>
</dbReference>
<keyword evidence="3" id="KW-1185">Reference proteome</keyword>
<reference evidence="2 3" key="1">
    <citation type="submission" date="2019-03" db="EMBL/GenBank/DDBJ databases">
        <title>Genomic Encyclopedia of Archaeal and Bacterial Type Strains, Phase II (KMG-II): from individual species to whole genera.</title>
        <authorList>
            <person name="Goeker M."/>
        </authorList>
    </citation>
    <scope>NUCLEOTIDE SEQUENCE [LARGE SCALE GENOMIC DNA]</scope>
    <source>
        <strain evidence="2 3">DSM 24323</strain>
    </source>
</reference>
<dbReference type="InterPro" id="IPR013216">
    <property type="entry name" value="Methyltransf_11"/>
</dbReference>
<dbReference type="Pfam" id="PF08241">
    <property type="entry name" value="Methyltransf_11"/>
    <property type="match status" value="1"/>
</dbReference>
<keyword evidence="2" id="KW-0808">Transferase</keyword>
<keyword evidence="2" id="KW-0489">Methyltransferase</keyword>
<evidence type="ECO:0000313" key="2">
    <source>
        <dbReference type="EMBL" id="TDT29894.1"/>
    </source>
</evidence>
<dbReference type="OrthoDB" id="9797252at2"/>
<organism evidence="2 3">
    <name type="scientific">Naumannella halotolerans</name>
    <dbReference type="NCBI Taxonomy" id="993414"/>
    <lineage>
        <taxon>Bacteria</taxon>
        <taxon>Bacillati</taxon>
        <taxon>Actinomycetota</taxon>
        <taxon>Actinomycetes</taxon>
        <taxon>Propionibacteriales</taxon>
        <taxon>Propionibacteriaceae</taxon>
        <taxon>Naumannella</taxon>
    </lineage>
</organism>
<dbReference type="GO" id="GO:0008757">
    <property type="term" value="F:S-adenosylmethionine-dependent methyltransferase activity"/>
    <property type="evidence" value="ECO:0007669"/>
    <property type="project" value="InterPro"/>
</dbReference>
<proteinExistence type="predicted"/>
<dbReference type="GO" id="GO:0032259">
    <property type="term" value="P:methylation"/>
    <property type="evidence" value="ECO:0007669"/>
    <property type="project" value="UniProtKB-KW"/>
</dbReference>
<dbReference type="Gene3D" id="3.40.50.150">
    <property type="entry name" value="Vaccinia Virus protein VP39"/>
    <property type="match status" value="1"/>
</dbReference>
<name>A0A4R7IYW2_9ACTN</name>
<evidence type="ECO:0000313" key="3">
    <source>
        <dbReference type="Proteomes" id="UP000295371"/>
    </source>
</evidence>
<dbReference type="AlphaFoldDB" id="A0A4R7IYW2"/>
<dbReference type="InterPro" id="IPR029063">
    <property type="entry name" value="SAM-dependent_MTases_sf"/>
</dbReference>